<reference evidence="2" key="1">
    <citation type="submission" date="2023-06" db="EMBL/GenBank/DDBJ databases">
        <title>Genome-scale phylogeny and comparative genomics of the fungal order Sordariales.</title>
        <authorList>
            <consortium name="Lawrence Berkeley National Laboratory"/>
            <person name="Hensen N."/>
            <person name="Bonometti L."/>
            <person name="Westerberg I."/>
            <person name="Brannstrom I.O."/>
            <person name="Guillou S."/>
            <person name="Cros-Aarteil S."/>
            <person name="Calhoun S."/>
            <person name="Haridas S."/>
            <person name="Kuo A."/>
            <person name="Mondo S."/>
            <person name="Pangilinan J."/>
            <person name="Riley R."/>
            <person name="LaButti K."/>
            <person name="Andreopoulos B."/>
            <person name="Lipzen A."/>
            <person name="Chen C."/>
            <person name="Yanf M."/>
            <person name="Daum C."/>
            <person name="Ng V."/>
            <person name="Clum A."/>
            <person name="Steindorff A."/>
            <person name="Ohm R."/>
            <person name="Martin F."/>
            <person name="Silar P."/>
            <person name="Natvig D."/>
            <person name="Lalanne C."/>
            <person name="Gautier V."/>
            <person name="Ament-velasquez S.L."/>
            <person name="Kruys A."/>
            <person name="Hutchinson M.I."/>
            <person name="Powell A.J."/>
            <person name="Barry K."/>
            <person name="Miller A.N."/>
            <person name="Grigoriev I.V."/>
            <person name="Debuchy R."/>
            <person name="Gladieux P."/>
            <person name="Thoren M.H."/>
            <person name="Johannesson H."/>
        </authorList>
    </citation>
    <scope>NUCLEOTIDE SEQUENCE</scope>
    <source>
        <strain evidence="2">SMH3187-1</strain>
    </source>
</reference>
<gene>
    <name evidence="2" type="ORF">B0T18DRAFT_213058</name>
</gene>
<evidence type="ECO:0008006" key="4">
    <source>
        <dbReference type="Google" id="ProtNLM"/>
    </source>
</evidence>
<name>A0AA40EJR5_9PEZI</name>
<protein>
    <recommendedName>
        <fullName evidence="4">Secreted protein</fullName>
    </recommendedName>
</protein>
<proteinExistence type="predicted"/>
<evidence type="ECO:0000313" key="3">
    <source>
        <dbReference type="Proteomes" id="UP001172155"/>
    </source>
</evidence>
<feature type="chain" id="PRO_5041443410" description="Secreted protein" evidence="1">
    <location>
        <begin position="32"/>
        <end position="133"/>
    </location>
</feature>
<dbReference type="AlphaFoldDB" id="A0AA40EJR5"/>
<accession>A0AA40EJR5</accession>
<dbReference type="Proteomes" id="UP001172155">
    <property type="component" value="Unassembled WGS sequence"/>
</dbReference>
<keyword evidence="3" id="KW-1185">Reference proteome</keyword>
<evidence type="ECO:0000256" key="1">
    <source>
        <dbReference type="SAM" id="SignalP"/>
    </source>
</evidence>
<sequence length="133" mass="14203">MHLSTVRLFSASSFCPAPFGQLFWCISFCLAVHVFSQHQRCASSFGQQVRSSSTLSLTSIAISDGSLTPECIPLGLFPVDLERYHVSTLSRNGSSGHNPSGGEEGQGPHSIRVLPGLTVCLCMPNGHRQPASS</sequence>
<feature type="signal peptide" evidence="1">
    <location>
        <begin position="1"/>
        <end position="31"/>
    </location>
</feature>
<evidence type="ECO:0000313" key="2">
    <source>
        <dbReference type="EMBL" id="KAK0740617.1"/>
    </source>
</evidence>
<comment type="caution">
    <text evidence="2">The sequence shown here is derived from an EMBL/GenBank/DDBJ whole genome shotgun (WGS) entry which is preliminary data.</text>
</comment>
<organism evidence="2 3">
    <name type="scientific">Schizothecium vesticola</name>
    <dbReference type="NCBI Taxonomy" id="314040"/>
    <lineage>
        <taxon>Eukaryota</taxon>
        <taxon>Fungi</taxon>
        <taxon>Dikarya</taxon>
        <taxon>Ascomycota</taxon>
        <taxon>Pezizomycotina</taxon>
        <taxon>Sordariomycetes</taxon>
        <taxon>Sordariomycetidae</taxon>
        <taxon>Sordariales</taxon>
        <taxon>Schizotheciaceae</taxon>
        <taxon>Schizothecium</taxon>
    </lineage>
</organism>
<dbReference type="EMBL" id="JAUKUD010000006">
    <property type="protein sequence ID" value="KAK0740617.1"/>
    <property type="molecule type" value="Genomic_DNA"/>
</dbReference>
<keyword evidence="1" id="KW-0732">Signal</keyword>